<organism evidence="2 3">
    <name type="scientific">Oedothorax gibbosus</name>
    <dbReference type="NCBI Taxonomy" id="931172"/>
    <lineage>
        <taxon>Eukaryota</taxon>
        <taxon>Metazoa</taxon>
        <taxon>Ecdysozoa</taxon>
        <taxon>Arthropoda</taxon>
        <taxon>Chelicerata</taxon>
        <taxon>Arachnida</taxon>
        <taxon>Araneae</taxon>
        <taxon>Araneomorphae</taxon>
        <taxon>Entelegynae</taxon>
        <taxon>Araneoidea</taxon>
        <taxon>Linyphiidae</taxon>
        <taxon>Erigoninae</taxon>
        <taxon>Oedothorax</taxon>
    </lineage>
</organism>
<dbReference type="AlphaFoldDB" id="A0AAV6VMC8"/>
<evidence type="ECO:0000313" key="2">
    <source>
        <dbReference type="EMBL" id="KAG8197198.1"/>
    </source>
</evidence>
<sequence length="104" mass="11189">MVFFFSFSFACLNNKLSRTSGLPGNQAADVSNGVRNSPPPPIQAEVQEPPKPMLPTVVANTPPVSVTPPLVAAETNRYSIRRRSCQTSNCTGFFVPLPLPSTVE</sequence>
<accession>A0AAV6VMC8</accession>
<dbReference type="Proteomes" id="UP000827092">
    <property type="component" value="Unassembled WGS sequence"/>
</dbReference>
<proteinExistence type="predicted"/>
<keyword evidence="3" id="KW-1185">Reference proteome</keyword>
<gene>
    <name evidence="2" type="ORF">JTE90_011353</name>
</gene>
<protein>
    <submittedName>
        <fullName evidence="2">Uncharacterized protein</fullName>
    </submittedName>
</protein>
<feature type="region of interest" description="Disordered" evidence="1">
    <location>
        <begin position="19"/>
        <end position="60"/>
    </location>
</feature>
<dbReference type="EMBL" id="JAFNEN010000058">
    <property type="protein sequence ID" value="KAG8197198.1"/>
    <property type="molecule type" value="Genomic_DNA"/>
</dbReference>
<evidence type="ECO:0000256" key="1">
    <source>
        <dbReference type="SAM" id="MobiDB-lite"/>
    </source>
</evidence>
<evidence type="ECO:0000313" key="3">
    <source>
        <dbReference type="Proteomes" id="UP000827092"/>
    </source>
</evidence>
<comment type="caution">
    <text evidence="2">The sequence shown here is derived from an EMBL/GenBank/DDBJ whole genome shotgun (WGS) entry which is preliminary data.</text>
</comment>
<reference evidence="2 3" key="1">
    <citation type="journal article" date="2022" name="Nat. Ecol. Evol.">
        <title>A masculinizing supergene underlies an exaggerated male reproductive morph in a spider.</title>
        <authorList>
            <person name="Hendrickx F."/>
            <person name="De Corte Z."/>
            <person name="Sonet G."/>
            <person name="Van Belleghem S.M."/>
            <person name="Kostlbacher S."/>
            <person name="Vangestel C."/>
        </authorList>
    </citation>
    <scope>NUCLEOTIDE SEQUENCE [LARGE SCALE GENOMIC DNA]</scope>
    <source>
        <strain evidence="2">W744_W776</strain>
    </source>
</reference>
<name>A0AAV6VMC8_9ARAC</name>